<dbReference type="PIRSF" id="PIRSF037037">
    <property type="entry name" value="Kelch-like_protein_gigaxonin"/>
    <property type="match status" value="1"/>
</dbReference>
<name>A0AAV7DCH8_ENGPU</name>
<organism evidence="4 5">
    <name type="scientific">Engystomops pustulosus</name>
    <name type="common">Tungara frog</name>
    <name type="synonym">Physalaemus pustulosus</name>
    <dbReference type="NCBI Taxonomy" id="76066"/>
    <lineage>
        <taxon>Eukaryota</taxon>
        <taxon>Metazoa</taxon>
        <taxon>Chordata</taxon>
        <taxon>Craniata</taxon>
        <taxon>Vertebrata</taxon>
        <taxon>Euteleostomi</taxon>
        <taxon>Amphibia</taxon>
        <taxon>Batrachia</taxon>
        <taxon>Anura</taxon>
        <taxon>Neobatrachia</taxon>
        <taxon>Hyloidea</taxon>
        <taxon>Leptodactylidae</taxon>
        <taxon>Leiuperinae</taxon>
        <taxon>Engystomops</taxon>
    </lineage>
</organism>
<evidence type="ECO:0000313" key="4">
    <source>
        <dbReference type="EMBL" id="KAG8593918.1"/>
    </source>
</evidence>
<dbReference type="InterPro" id="IPR011705">
    <property type="entry name" value="BACK"/>
</dbReference>
<keyword evidence="2" id="KW-0677">Repeat</keyword>
<proteinExistence type="predicted"/>
<dbReference type="InterPro" id="IPR006652">
    <property type="entry name" value="Kelch_1"/>
</dbReference>
<reference evidence="4" key="1">
    <citation type="thesis" date="2020" institute="ProQuest LLC" country="789 East Eisenhower Parkway, Ann Arbor, MI, USA">
        <title>Comparative Genomics and Chromosome Evolution.</title>
        <authorList>
            <person name="Mudd A.B."/>
        </authorList>
    </citation>
    <scope>NUCLEOTIDE SEQUENCE</scope>
    <source>
        <strain evidence="4">237g6f4</strain>
        <tissue evidence="4">Blood</tissue>
    </source>
</reference>
<gene>
    <name evidence="4" type="ORF">GDO81_000988</name>
</gene>
<dbReference type="Gene3D" id="1.25.40.420">
    <property type="match status" value="1"/>
</dbReference>
<dbReference type="SMART" id="SM00612">
    <property type="entry name" value="Kelch"/>
    <property type="match status" value="4"/>
</dbReference>
<dbReference type="SMART" id="SM00875">
    <property type="entry name" value="BACK"/>
    <property type="match status" value="1"/>
</dbReference>
<evidence type="ECO:0000256" key="2">
    <source>
        <dbReference type="ARBA" id="ARBA00022737"/>
    </source>
</evidence>
<dbReference type="EMBL" id="WNYA01000001">
    <property type="protein sequence ID" value="KAG8593918.1"/>
    <property type="molecule type" value="Genomic_DNA"/>
</dbReference>
<dbReference type="Pfam" id="PF00651">
    <property type="entry name" value="BTB"/>
    <property type="match status" value="1"/>
</dbReference>
<dbReference type="InterPro" id="IPR015915">
    <property type="entry name" value="Kelch-typ_b-propeller"/>
</dbReference>
<dbReference type="AlphaFoldDB" id="A0AAV7DCH8"/>
<dbReference type="InterPro" id="IPR011333">
    <property type="entry name" value="SKP1/BTB/POZ_sf"/>
</dbReference>
<dbReference type="SUPFAM" id="SSF54695">
    <property type="entry name" value="POZ domain"/>
    <property type="match status" value="1"/>
</dbReference>
<dbReference type="PANTHER" id="PTHR45632">
    <property type="entry name" value="LD33804P"/>
    <property type="match status" value="1"/>
</dbReference>
<dbReference type="Gene3D" id="3.30.710.10">
    <property type="entry name" value="Potassium Channel Kv1.1, Chain A"/>
    <property type="match status" value="1"/>
</dbReference>
<evidence type="ECO:0000259" key="3">
    <source>
        <dbReference type="PROSITE" id="PS50097"/>
    </source>
</evidence>
<accession>A0AAV7DCH8</accession>
<dbReference type="Pfam" id="PF07707">
    <property type="entry name" value="BACK"/>
    <property type="match status" value="1"/>
</dbReference>
<keyword evidence="5" id="KW-1185">Reference proteome</keyword>
<dbReference type="PROSITE" id="PS50097">
    <property type="entry name" value="BTB"/>
    <property type="match status" value="1"/>
</dbReference>
<sequence>MEETDEVILEVDSTLFYVEKSVLAAESCYFQIMFYGGFKERTLHQIHLNGVNKDCFHTLLEFVKLGTMELTQRNVTDLLEMADYFDLRKAKQFCIAFLVNELKVSNCLGMMSYAQQYGCVDLYEVAVNVGITHLCELMNVYEDEFTQLDKENLTAILQNEDLYVSNEDLVFEAVMKWVMIDTMREKHFEELVALVRPAFLSLTFLDLLVKRIQRSKARNSYFRLLETLNSNMPVTWCTMGKVMSSSRTYETLYVLGGKHEKDEQELYVYLPKTNTWRACFPLQRKNLTQYAVATVGNLVIVTGGYFRGDFVWYSIDWVLIYDSLGNCWRDGPPMKISRNSHCAVGIGLHLYVIGGTTDEGVVADVERLDLAEMTWESQHPLIRPVERAAAVSTDYKLYVICGRDENGDVYSGIQMLNTHTNMWDVITYSPMPRYDLCATVLNGILYTIGGKALRFDFRTATWTVIEEECFNRKFFMGCCSANGRIYLLGQRRASITHDIPNFVLFDPYLDVCQVTDVRLPCPLPIRGCVSMRRCDVWP</sequence>
<feature type="domain" description="BTB" evidence="3">
    <location>
        <begin position="5"/>
        <end position="72"/>
    </location>
</feature>
<dbReference type="PANTHER" id="PTHR45632:SF3">
    <property type="entry name" value="KELCH-LIKE PROTEIN 32"/>
    <property type="match status" value="1"/>
</dbReference>
<keyword evidence="1" id="KW-0880">Kelch repeat</keyword>
<evidence type="ECO:0000256" key="1">
    <source>
        <dbReference type="ARBA" id="ARBA00022441"/>
    </source>
</evidence>
<dbReference type="Pfam" id="PF24681">
    <property type="entry name" value="Kelch_KLHDC2_KLHL20_DRC7"/>
    <property type="match status" value="1"/>
</dbReference>
<dbReference type="Proteomes" id="UP000824782">
    <property type="component" value="Unassembled WGS sequence"/>
</dbReference>
<dbReference type="Gene3D" id="2.120.10.80">
    <property type="entry name" value="Kelch-type beta propeller"/>
    <property type="match status" value="1"/>
</dbReference>
<dbReference type="SUPFAM" id="SSF117281">
    <property type="entry name" value="Kelch motif"/>
    <property type="match status" value="1"/>
</dbReference>
<comment type="caution">
    <text evidence="4">The sequence shown here is derived from an EMBL/GenBank/DDBJ whole genome shotgun (WGS) entry which is preliminary data.</text>
</comment>
<dbReference type="SMART" id="SM00225">
    <property type="entry name" value="BTB"/>
    <property type="match status" value="1"/>
</dbReference>
<protein>
    <recommendedName>
        <fullName evidence="3">BTB domain-containing protein</fullName>
    </recommendedName>
</protein>
<dbReference type="InterPro" id="IPR017096">
    <property type="entry name" value="BTB-kelch_protein"/>
</dbReference>
<evidence type="ECO:0000313" key="5">
    <source>
        <dbReference type="Proteomes" id="UP000824782"/>
    </source>
</evidence>
<dbReference type="InterPro" id="IPR000210">
    <property type="entry name" value="BTB/POZ_dom"/>
</dbReference>